<dbReference type="InterPro" id="IPR036895">
    <property type="entry name" value="Uracil-DNA_glycosylase-like_sf"/>
</dbReference>
<dbReference type="CDD" id="cd10032">
    <property type="entry name" value="UDG-F6_HDG"/>
    <property type="match status" value="1"/>
</dbReference>
<dbReference type="Gene3D" id="3.40.470.10">
    <property type="entry name" value="Uracil-DNA glycosylase-like domain"/>
    <property type="match status" value="1"/>
</dbReference>
<keyword evidence="2" id="KW-0378">Hydrolase</keyword>
<dbReference type="Pfam" id="PF03167">
    <property type="entry name" value="UDG"/>
    <property type="match status" value="1"/>
</dbReference>
<dbReference type="SMART" id="SM00986">
    <property type="entry name" value="UDG"/>
    <property type="match status" value="1"/>
</dbReference>
<feature type="domain" description="Uracil-DNA glycosylase-like" evidence="1">
    <location>
        <begin position="6"/>
        <end position="156"/>
    </location>
</feature>
<reference evidence="2 3" key="1">
    <citation type="journal article" date="2019" name="Int. J. Syst. Evol. Microbiol.">
        <title>Undibacterium piscinae sp. nov., isolated from Korean shiner intestine.</title>
        <authorList>
            <person name="Lee S.Y."/>
            <person name="Kang W."/>
            <person name="Kim P.S."/>
            <person name="Kim H.S."/>
            <person name="Sung H."/>
            <person name="Shin N.R."/>
            <person name="Whon T.W."/>
            <person name="Yun J.H."/>
            <person name="Lee J.Y."/>
            <person name="Lee J.Y."/>
            <person name="Jung M.J."/>
            <person name="Jeong Y.S."/>
            <person name="Tak E.J."/>
            <person name="Han J.E."/>
            <person name="Hyun D.W."/>
            <person name="Kang M.S."/>
            <person name="Lee K.E."/>
            <person name="Lee B.H."/>
            <person name="Bae J.W."/>
        </authorList>
    </citation>
    <scope>NUCLEOTIDE SEQUENCE [LARGE SCALE GENOMIC DNA]</scope>
    <source>
        <strain evidence="2 3">S11R28</strain>
    </source>
</reference>
<dbReference type="InterPro" id="IPR026353">
    <property type="entry name" value="Hypoxan-DNA_Glyclase"/>
</dbReference>
<keyword evidence="2" id="KW-0326">Glycosidase</keyword>
<keyword evidence="3" id="KW-1185">Reference proteome</keyword>
<evidence type="ECO:0000259" key="1">
    <source>
        <dbReference type="SMART" id="SM00986"/>
    </source>
</evidence>
<dbReference type="Proteomes" id="UP000274350">
    <property type="component" value="Chromosome"/>
</dbReference>
<dbReference type="InterPro" id="IPR005122">
    <property type="entry name" value="Uracil-DNA_glycosylase-like"/>
</dbReference>
<accession>A0A6M4A8N2</accession>
<dbReference type="EMBL" id="CP051152">
    <property type="protein sequence ID" value="QJQ07534.1"/>
    <property type="molecule type" value="Genomic_DNA"/>
</dbReference>
<dbReference type="KEGG" id="upi:EJG51_000015"/>
<protein>
    <submittedName>
        <fullName evidence="2">DNA-deoxyinosine glycosylase</fullName>
        <ecNumber evidence="2">3.2.2.15</ecNumber>
    </submittedName>
</protein>
<evidence type="ECO:0000313" key="3">
    <source>
        <dbReference type="Proteomes" id="UP000274350"/>
    </source>
</evidence>
<dbReference type="NCBIfam" id="TIGR04274">
    <property type="entry name" value="hypoxanDNAglyco"/>
    <property type="match status" value="1"/>
</dbReference>
<dbReference type="OrthoDB" id="9799921at2"/>
<proteinExistence type="predicted"/>
<organism evidence="2 3">
    <name type="scientific">Undibacterium piscinae</name>
    <dbReference type="NCBI Taxonomy" id="2495591"/>
    <lineage>
        <taxon>Bacteria</taxon>
        <taxon>Pseudomonadati</taxon>
        <taxon>Pseudomonadota</taxon>
        <taxon>Betaproteobacteria</taxon>
        <taxon>Burkholderiales</taxon>
        <taxon>Oxalobacteraceae</taxon>
        <taxon>Undibacterium</taxon>
    </lineage>
</organism>
<dbReference type="EC" id="3.2.2.15" evidence="2"/>
<name>A0A6M4A8N2_9BURK</name>
<dbReference type="GO" id="GO:0033958">
    <property type="term" value="F:DNA-deoxyinosine glycosylase activity"/>
    <property type="evidence" value="ECO:0007669"/>
    <property type="project" value="UniProtKB-EC"/>
</dbReference>
<dbReference type="AlphaFoldDB" id="A0A6M4A8N2"/>
<dbReference type="SMART" id="SM00987">
    <property type="entry name" value="UreE_C"/>
    <property type="match status" value="1"/>
</dbReference>
<dbReference type="SUPFAM" id="SSF52141">
    <property type="entry name" value="Uracil-DNA glycosylase-like"/>
    <property type="match status" value="1"/>
</dbReference>
<evidence type="ECO:0000313" key="2">
    <source>
        <dbReference type="EMBL" id="QJQ07534.1"/>
    </source>
</evidence>
<gene>
    <name evidence="2" type="ORF">EJG51_000015</name>
</gene>
<sequence>MLQGFPPVIDATTHTLILGSFPGEASLRAQQYYAFKQNQFWRLLSGALNDNLVELPYPQRLQGLLAHGIGLWDVFGACRRQGSLDAAIRQGAPNDFHALQRNYPRLKTLCFNGNMAGKMRAQLEQMSYRTLQLPSSSPAYAQMRFEEKLEHWKQIVERNDAPRRR</sequence>